<dbReference type="GO" id="GO:0016787">
    <property type="term" value="F:hydrolase activity"/>
    <property type="evidence" value="ECO:0007669"/>
    <property type="project" value="UniProtKB-KW"/>
</dbReference>
<proteinExistence type="predicted"/>
<dbReference type="PANTHER" id="PTHR43857:SF1">
    <property type="entry name" value="YJGH FAMILY PROTEIN"/>
    <property type="match status" value="1"/>
</dbReference>
<dbReference type="Gene3D" id="3.30.1330.40">
    <property type="entry name" value="RutC-like"/>
    <property type="match status" value="1"/>
</dbReference>
<dbReference type="RefSeq" id="WP_368652619.1">
    <property type="nucleotide sequence ID" value="NZ_CP162599.1"/>
</dbReference>
<gene>
    <name evidence="2" type="ORF">AB4Y30_12770</name>
</gene>
<dbReference type="Pfam" id="PF01042">
    <property type="entry name" value="Ribonuc_L-PSP"/>
    <property type="match status" value="1"/>
</dbReference>
<dbReference type="AlphaFoldDB" id="A0AB39HNQ6"/>
<keyword evidence="1" id="KW-0175">Coiled coil</keyword>
<sequence length="133" mass="14981">MKKSLNPESIHPPVAPYVHQIETTGAQRWLTLSGQLGMEVDGKVPEDPMKQLQIALNNIKRNLEAALMNIEDLTKMVFYLVGDFDADHRRKIIGDFLGEHLPCTTMLYVVALAAPIFKVEIDAWACKEIDDSF</sequence>
<evidence type="ECO:0000256" key="1">
    <source>
        <dbReference type="SAM" id="Coils"/>
    </source>
</evidence>
<dbReference type="InterPro" id="IPR035959">
    <property type="entry name" value="RutC-like_sf"/>
</dbReference>
<protein>
    <submittedName>
        <fullName evidence="2">RidA family protein</fullName>
        <ecNumber evidence="2">3.5.-.-</ecNumber>
    </submittedName>
</protein>
<evidence type="ECO:0000313" key="2">
    <source>
        <dbReference type="EMBL" id="XDK31895.1"/>
    </source>
</evidence>
<dbReference type="EC" id="3.5.-.-" evidence="2"/>
<dbReference type="InterPro" id="IPR006175">
    <property type="entry name" value="YjgF/YER057c/UK114"/>
</dbReference>
<feature type="coiled-coil region" evidence="1">
    <location>
        <begin position="49"/>
        <end position="76"/>
    </location>
</feature>
<name>A0AB39HNQ6_9BACI</name>
<dbReference type="SUPFAM" id="SSF55298">
    <property type="entry name" value="YjgF-like"/>
    <property type="match status" value="1"/>
</dbReference>
<dbReference type="EMBL" id="CP162599">
    <property type="protein sequence ID" value="XDK31895.1"/>
    <property type="molecule type" value="Genomic_DNA"/>
</dbReference>
<organism evidence="2">
    <name type="scientific">Ornithinibacillus sp. 4-3</name>
    <dbReference type="NCBI Taxonomy" id="3231488"/>
    <lineage>
        <taxon>Bacteria</taxon>
        <taxon>Bacillati</taxon>
        <taxon>Bacillota</taxon>
        <taxon>Bacilli</taxon>
        <taxon>Bacillales</taxon>
        <taxon>Bacillaceae</taxon>
        <taxon>Ornithinibacillus</taxon>
    </lineage>
</organism>
<accession>A0AB39HNQ6</accession>
<dbReference type="CDD" id="cd00448">
    <property type="entry name" value="YjgF_YER057c_UK114_family"/>
    <property type="match status" value="1"/>
</dbReference>
<reference evidence="2" key="1">
    <citation type="submission" date="2024-07" db="EMBL/GenBank/DDBJ databases">
        <title>Halotolerant mesophilic bacterium Ornithinibacillus sp. 4-3, sp. nov., isolated from soil.</title>
        <authorList>
            <person name="Sidarenka A.V."/>
            <person name="Guliayeva D.E."/>
            <person name="Leanovich S.I."/>
            <person name="Hileuskaya K.S."/>
            <person name="Akhremchuk A.E."/>
            <person name="Sikolenko M.A."/>
            <person name="Valentovich L.N."/>
        </authorList>
    </citation>
    <scope>NUCLEOTIDE SEQUENCE</scope>
    <source>
        <strain evidence="2">4-3</strain>
    </source>
</reference>
<keyword evidence="2" id="KW-0378">Hydrolase</keyword>
<dbReference type="PANTHER" id="PTHR43857">
    <property type="entry name" value="BLR7761 PROTEIN"/>
    <property type="match status" value="1"/>
</dbReference>